<dbReference type="AlphaFoldDB" id="A0A1V3X966"/>
<organism evidence="1 2">
    <name type="scientific">Mycobacterium kansasii</name>
    <dbReference type="NCBI Taxonomy" id="1768"/>
    <lineage>
        <taxon>Bacteria</taxon>
        <taxon>Bacillati</taxon>
        <taxon>Actinomycetota</taxon>
        <taxon>Actinomycetes</taxon>
        <taxon>Mycobacteriales</taxon>
        <taxon>Mycobacteriaceae</taxon>
        <taxon>Mycobacterium</taxon>
    </lineage>
</organism>
<dbReference type="EMBL" id="MVBM01000003">
    <property type="protein sequence ID" value="OOK75667.1"/>
    <property type="molecule type" value="Genomic_DNA"/>
</dbReference>
<dbReference type="Proteomes" id="UP000189229">
    <property type="component" value="Unassembled WGS sequence"/>
</dbReference>
<evidence type="ECO:0000313" key="2">
    <source>
        <dbReference type="Proteomes" id="UP000189229"/>
    </source>
</evidence>
<comment type="caution">
    <text evidence="1">The sequence shown here is derived from an EMBL/GenBank/DDBJ whole genome shotgun (WGS) entry which is preliminary data.</text>
</comment>
<evidence type="ECO:0000313" key="1">
    <source>
        <dbReference type="EMBL" id="OOK75667.1"/>
    </source>
</evidence>
<reference evidence="1 2" key="1">
    <citation type="submission" date="2017-02" db="EMBL/GenBank/DDBJ databases">
        <title>Complete genome sequences of Mycobacterium kansasii strains isolated from rhesus macaques.</title>
        <authorList>
            <person name="Panda A."/>
            <person name="Nagaraj S."/>
            <person name="Zhao X."/>
            <person name="Tettelin H."/>
            <person name="Detolla L.J."/>
        </authorList>
    </citation>
    <scope>NUCLEOTIDE SEQUENCE [LARGE SCALE GENOMIC DNA]</scope>
    <source>
        <strain evidence="1 2">11-3813</strain>
    </source>
</reference>
<accession>A0A1V3X966</accession>
<sequence>MLPGRQIVRSCCISHPLLERHRWFPDNHNWARGEPWVGLGAGLGQTWGCCLNPVDPAQLSRDADAMSP</sequence>
<name>A0A1V3X966_MYCKA</name>
<gene>
    <name evidence="1" type="ORF">BZL30_4174</name>
</gene>
<protein>
    <submittedName>
        <fullName evidence="1">Uncharacterized protein</fullName>
    </submittedName>
</protein>
<proteinExistence type="predicted"/>